<gene>
    <name evidence="9" type="ORF">METZ01_LOCUS209790</name>
</gene>
<dbReference type="GO" id="GO:0042597">
    <property type="term" value="C:periplasmic space"/>
    <property type="evidence" value="ECO:0007669"/>
    <property type="project" value="UniProtKB-SubCell"/>
</dbReference>
<comment type="subcellular location">
    <subcellularLocation>
        <location evidence="1">Periplasm</location>
    </subcellularLocation>
</comment>
<dbReference type="InterPro" id="IPR029046">
    <property type="entry name" value="LolA/LolB/LppX"/>
</dbReference>
<keyword evidence="7" id="KW-0653">Protein transport</keyword>
<dbReference type="CDD" id="cd16325">
    <property type="entry name" value="LolA"/>
    <property type="match status" value="1"/>
</dbReference>
<name>A0A382F1Q9_9ZZZZ</name>
<keyword evidence="8" id="KW-0143">Chaperone</keyword>
<dbReference type="EMBL" id="UINC01047540">
    <property type="protein sequence ID" value="SVB56936.1"/>
    <property type="molecule type" value="Genomic_DNA"/>
</dbReference>
<evidence type="ECO:0000256" key="1">
    <source>
        <dbReference type="ARBA" id="ARBA00004418"/>
    </source>
</evidence>
<evidence type="ECO:0000256" key="7">
    <source>
        <dbReference type="ARBA" id="ARBA00022927"/>
    </source>
</evidence>
<comment type="similarity">
    <text evidence="2">Belongs to the LolA family.</text>
</comment>
<dbReference type="InterPro" id="IPR004564">
    <property type="entry name" value="OM_lipoprot_carrier_LolA-like"/>
</dbReference>
<proteinExistence type="inferred from homology"/>
<protein>
    <recommendedName>
        <fullName evidence="4">Outer-membrane lipoprotein carrier protein</fullName>
    </recommendedName>
</protein>
<dbReference type="NCBIfam" id="TIGR00547">
    <property type="entry name" value="lolA"/>
    <property type="match status" value="1"/>
</dbReference>
<keyword evidence="5" id="KW-0813">Transport</keyword>
<keyword evidence="6" id="KW-0574">Periplasm</keyword>
<comment type="subunit">
    <text evidence="3">Monomer.</text>
</comment>
<dbReference type="PANTHER" id="PTHR35869:SF1">
    <property type="entry name" value="OUTER-MEMBRANE LIPOPROTEIN CARRIER PROTEIN"/>
    <property type="match status" value="1"/>
</dbReference>
<dbReference type="PANTHER" id="PTHR35869">
    <property type="entry name" value="OUTER-MEMBRANE LIPOPROTEIN CARRIER PROTEIN"/>
    <property type="match status" value="1"/>
</dbReference>
<evidence type="ECO:0000256" key="8">
    <source>
        <dbReference type="ARBA" id="ARBA00023186"/>
    </source>
</evidence>
<feature type="non-terminal residue" evidence="9">
    <location>
        <position position="214"/>
    </location>
</feature>
<sequence>MKRQTKFLFIFILYWHVPAWALSDELATVKAIQKNYESVLTLKANFEQKAFVKMLNRTEVTRGTVQIKKPGKMKWVYNSPDPQVLISDQKNLWLYAPEEEEVTKMPIESVYSSNTPALFLAGQGILTDIFNVVQVLTEKDKFVAVFTPKEVESSLSRLVLRANKNNYQITGATVYDKLGNKTAIKFRSIRINEAIPESVFNFEVPAGVEIQDFT</sequence>
<reference evidence="9" key="1">
    <citation type="submission" date="2018-05" db="EMBL/GenBank/DDBJ databases">
        <authorList>
            <person name="Lanie J.A."/>
            <person name="Ng W.-L."/>
            <person name="Kazmierczak K.M."/>
            <person name="Andrzejewski T.M."/>
            <person name="Davidsen T.M."/>
            <person name="Wayne K.J."/>
            <person name="Tettelin H."/>
            <person name="Glass J.I."/>
            <person name="Rusch D."/>
            <person name="Podicherti R."/>
            <person name="Tsui H.-C.T."/>
            <person name="Winkler M.E."/>
        </authorList>
    </citation>
    <scope>NUCLEOTIDE SEQUENCE</scope>
</reference>
<evidence type="ECO:0000256" key="4">
    <source>
        <dbReference type="ARBA" id="ARBA00014035"/>
    </source>
</evidence>
<evidence type="ECO:0000256" key="6">
    <source>
        <dbReference type="ARBA" id="ARBA00022764"/>
    </source>
</evidence>
<evidence type="ECO:0000256" key="2">
    <source>
        <dbReference type="ARBA" id="ARBA00007615"/>
    </source>
</evidence>
<evidence type="ECO:0000256" key="5">
    <source>
        <dbReference type="ARBA" id="ARBA00022448"/>
    </source>
</evidence>
<evidence type="ECO:0000313" key="9">
    <source>
        <dbReference type="EMBL" id="SVB56936.1"/>
    </source>
</evidence>
<evidence type="ECO:0000256" key="3">
    <source>
        <dbReference type="ARBA" id="ARBA00011245"/>
    </source>
</evidence>
<accession>A0A382F1Q9</accession>
<dbReference type="Pfam" id="PF03548">
    <property type="entry name" value="LolA"/>
    <property type="match status" value="1"/>
</dbReference>
<dbReference type="AlphaFoldDB" id="A0A382F1Q9"/>
<organism evidence="9">
    <name type="scientific">marine metagenome</name>
    <dbReference type="NCBI Taxonomy" id="408172"/>
    <lineage>
        <taxon>unclassified sequences</taxon>
        <taxon>metagenomes</taxon>
        <taxon>ecological metagenomes</taxon>
    </lineage>
</organism>
<dbReference type="GO" id="GO:0042953">
    <property type="term" value="P:lipoprotein transport"/>
    <property type="evidence" value="ECO:0007669"/>
    <property type="project" value="InterPro"/>
</dbReference>
<dbReference type="Gene3D" id="2.50.20.10">
    <property type="entry name" value="Lipoprotein localisation LolA/LolB/LppX"/>
    <property type="match status" value="1"/>
</dbReference>
<dbReference type="SUPFAM" id="SSF89392">
    <property type="entry name" value="Prokaryotic lipoproteins and lipoprotein localization factors"/>
    <property type="match status" value="1"/>
</dbReference>
<dbReference type="InterPro" id="IPR018323">
    <property type="entry name" value="OM_lipoprot_carrier_LolA_Pbac"/>
</dbReference>